<dbReference type="Pfam" id="PF01740">
    <property type="entry name" value="STAS"/>
    <property type="match status" value="1"/>
</dbReference>
<dbReference type="CDD" id="cd07043">
    <property type="entry name" value="STAS_anti-anti-sigma_factors"/>
    <property type="match status" value="1"/>
</dbReference>
<feature type="compositionally biased region" description="Polar residues" evidence="2">
    <location>
        <begin position="401"/>
        <end position="423"/>
    </location>
</feature>
<keyword evidence="1" id="KW-0175">Coiled coil</keyword>
<evidence type="ECO:0000256" key="1">
    <source>
        <dbReference type="SAM" id="Coils"/>
    </source>
</evidence>
<organism evidence="4 5">
    <name type="scientific">Uabimicrobium amorphum</name>
    <dbReference type="NCBI Taxonomy" id="2596890"/>
    <lineage>
        <taxon>Bacteria</taxon>
        <taxon>Pseudomonadati</taxon>
        <taxon>Planctomycetota</taxon>
        <taxon>Candidatus Uabimicrobiia</taxon>
        <taxon>Candidatus Uabimicrobiales</taxon>
        <taxon>Candidatus Uabimicrobiaceae</taxon>
        <taxon>Candidatus Uabimicrobium</taxon>
    </lineage>
</organism>
<dbReference type="Gene3D" id="3.30.750.24">
    <property type="entry name" value="STAS domain"/>
    <property type="match status" value="1"/>
</dbReference>
<evidence type="ECO:0000313" key="5">
    <source>
        <dbReference type="Proteomes" id="UP000326354"/>
    </source>
</evidence>
<dbReference type="KEGG" id="uam:UABAM_01241"/>
<gene>
    <name evidence="4" type="ORF">UABAM_01241</name>
</gene>
<reference evidence="4 5" key="1">
    <citation type="submission" date="2019-08" db="EMBL/GenBank/DDBJ databases">
        <title>Complete genome sequence of Candidatus Uab amorphum.</title>
        <authorList>
            <person name="Shiratori T."/>
            <person name="Suzuki S."/>
            <person name="Kakizawa Y."/>
            <person name="Ishida K."/>
        </authorList>
    </citation>
    <scope>NUCLEOTIDE SEQUENCE [LARGE SCALE GENOMIC DNA]</scope>
    <source>
        <strain evidence="4 5">SRT547</strain>
    </source>
</reference>
<name>A0A5S9F1X9_UABAM</name>
<evidence type="ECO:0000256" key="2">
    <source>
        <dbReference type="SAM" id="MobiDB-lite"/>
    </source>
</evidence>
<dbReference type="InterPro" id="IPR036513">
    <property type="entry name" value="STAS_dom_sf"/>
</dbReference>
<protein>
    <recommendedName>
        <fullName evidence="3">STAS domain-containing protein</fullName>
    </recommendedName>
</protein>
<evidence type="ECO:0000313" key="4">
    <source>
        <dbReference type="EMBL" id="BBM82898.1"/>
    </source>
</evidence>
<dbReference type="InterPro" id="IPR002645">
    <property type="entry name" value="STAS_dom"/>
</dbReference>
<feature type="compositionally biased region" description="Basic and acidic residues" evidence="2">
    <location>
        <begin position="351"/>
        <end position="369"/>
    </location>
</feature>
<sequence length="773" mass="88357">MKIKTRDVEHDTKLITLQGIIDENTIDLVQGTFSSIFNLDNYKVICDMEGVEHISAPVIKAFLENIIIAKVHSGDIKLLNVHSSIQTILRYAGFTDEKVFCSDLRVAIQYFEHFSMQAPADDQVDPFAETILPINKAVRPLQQSLTDAPPQNLPQQSQEQDDCYNETLLSYVPEQKNKSQLDSYDETLVNFVPPKQTEDDCNDKTLVNFTPPSPNVQDDGDDEFDAHGETLQEEFDVRDYVAKDVLAKRSLKQSNIPTGLDSEDNQATKNEEPKNVSPQKQQAHNDKPQISHNEVAKNKSEKELVKKQPQKAQETTPKKELVKKQPQKAQETAPKKELVKKPPQSSQETTSPKKELVKKQPQKTQEKNTPKKTLAKKQPPSSQEETAQKKVPKKLPKKESTIPQKTSQNNVKQNIKKPTSSKEILQKEHKSIPQKKPAKPLVKTAKPQKKLNFTDVTQQWNKYTHHWHKLPANFDISQPKQVVAFVKNAAAIRSNIVTSISIGKEDKAHLSKFNECWRKWKDSLEKHGYTIYPEIGGYLKKPVGKIIYCHSLRAKVKKIILVVPGVTKDGKEYIAPVSTVILPTTVPFPEKHIAAKLPTCWRSILGEIELLCIHARIQPKTMCAIESLNKTPMSLHNNRNIAIEELKKRRKTLERLLKTKSSNYKIATHYSLVEECFWSLYHDDQRPQGHSFFDMIRKRLQEWHNIIKRKHNITIKNFTKRSDVKNIQGYVAKNIIQKHPDLPPKKVLRQLCPAIIVEVNAQKRVLKGRIIST</sequence>
<feature type="coiled-coil region" evidence="1">
    <location>
        <begin position="636"/>
        <end position="663"/>
    </location>
</feature>
<dbReference type="AlphaFoldDB" id="A0A5S9F1X9"/>
<feature type="domain" description="STAS" evidence="3">
    <location>
        <begin position="10"/>
        <end position="97"/>
    </location>
</feature>
<dbReference type="SUPFAM" id="SSF52091">
    <property type="entry name" value="SpoIIaa-like"/>
    <property type="match status" value="1"/>
</dbReference>
<dbReference type="Proteomes" id="UP000326354">
    <property type="component" value="Chromosome"/>
</dbReference>
<feature type="region of interest" description="Disordered" evidence="2">
    <location>
        <begin position="194"/>
        <end position="225"/>
    </location>
</feature>
<dbReference type="RefSeq" id="WP_151967124.1">
    <property type="nucleotide sequence ID" value="NZ_AP019860.1"/>
</dbReference>
<dbReference type="EMBL" id="AP019860">
    <property type="protein sequence ID" value="BBM82898.1"/>
    <property type="molecule type" value="Genomic_DNA"/>
</dbReference>
<proteinExistence type="predicted"/>
<accession>A0A5S9F1X9</accession>
<keyword evidence="5" id="KW-1185">Reference proteome</keyword>
<evidence type="ECO:0000259" key="3">
    <source>
        <dbReference type="Pfam" id="PF01740"/>
    </source>
</evidence>
<feature type="compositionally biased region" description="Basic and acidic residues" evidence="2">
    <location>
        <begin position="283"/>
        <end position="306"/>
    </location>
</feature>
<feature type="region of interest" description="Disordered" evidence="2">
    <location>
        <begin position="255"/>
        <end position="445"/>
    </location>
</feature>
<dbReference type="OrthoDB" id="9794628at2"/>